<accession>A0A8X6GN89</accession>
<keyword evidence="3" id="KW-1185">Reference proteome</keyword>
<keyword evidence="2" id="KW-0436">Ligase</keyword>
<evidence type="ECO:0000259" key="1">
    <source>
        <dbReference type="PROSITE" id="PS50172"/>
    </source>
</evidence>
<dbReference type="Gene3D" id="3.40.50.10190">
    <property type="entry name" value="BRCT domain"/>
    <property type="match status" value="1"/>
</dbReference>
<dbReference type="SMART" id="SM00292">
    <property type="entry name" value="BRCT"/>
    <property type="match status" value="1"/>
</dbReference>
<feature type="domain" description="BRCT" evidence="1">
    <location>
        <begin position="43"/>
        <end position="124"/>
    </location>
</feature>
<comment type="caution">
    <text evidence="2">The sequence shown here is derived from an EMBL/GenBank/DDBJ whole genome shotgun (WGS) entry which is preliminary data.</text>
</comment>
<protein>
    <submittedName>
        <fullName evidence="2">DNA ligase</fullName>
    </submittedName>
</protein>
<evidence type="ECO:0000313" key="2">
    <source>
        <dbReference type="EMBL" id="GFR05480.1"/>
    </source>
</evidence>
<gene>
    <name evidence="2" type="primary">ligA</name>
    <name evidence="2" type="ORF">TNCT_405071</name>
</gene>
<proteinExistence type="predicted"/>
<dbReference type="CDD" id="cd17748">
    <property type="entry name" value="BRCT_DNA_ligase_like"/>
    <property type="match status" value="1"/>
</dbReference>
<evidence type="ECO:0000313" key="3">
    <source>
        <dbReference type="Proteomes" id="UP000887116"/>
    </source>
</evidence>
<sequence>MSIIGIGEETIISLEEFFSDENNVEMVENLAAQLTILPVAANTSNSPLSGKIVVFTGTLLTRERKEAQAEAESLGAQVSSSVSPKTAFLVVGEKPGSKLEKAKKLGIKILTEEEFYKLILKEKT</sequence>
<organism evidence="2 3">
    <name type="scientific">Trichonephila clavata</name>
    <name type="common">Joro spider</name>
    <name type="synonym">Nephila clavata</name>
    <dbReference type="NCBI Taxonomy" id="2740835"/>
    <lineage>
        <taxon>Eukaryota</taxon>
        <taxon>Metazoa</taxon>
        <taxon>Ecdysozoa</taxon>
        <taxon>Arthropoda</taxon>
        <taxon>Chelicerata</taxon>
        <taxon>Arachnida</taxon>
        <taxon>Araneae</taxon>
        <taxon>Araneomorphae</taxon>
        <taxon>Entelegynae</taxon>
        <taxon>Araneoidea</taxon>
        <taxon>Nephilidae</taxon>
        <taxon>Trichonephila</taxon>
    </lineage>
</organism>
<name>A0A8X6GN89_TRICU</name>
<dbReference type="SUPFAM" id="SSF52113">
    <property type="entry name" value="BRCT domain"/>
    <property type="match status" value="1"/>
</dbReference>
<dbReference type="EMBL" id="BMAO01025851">
    <property type="protein sequence ID" value="GFR05480.1"/>
    <property type="molecule type" value="Genomic_DNA"/>
</dbReference>
<dbReference type="Proteomes" id="UP000887116">
    <property type="component" value="Unassembled WGS sequence"/>
</dbReference>
<reference evidence="2" key="1">
    <citation type="submission" date="2020-07" db="EMBL/GenBank/DDBJ databases">
        <title>Multicomponent nature underlies the extraordinary mechanical properties of spider dragline silk.</title>
        <authorList>
            <person name="Kono N."/>
            <person name="Nakamura H."/>
            <person name="Mori M."/>
            <person name="Yoshida Y."/>
            <person name="Ohtoshi R."/>
            <person name="Malay A.D."/>
            <person name="Moran D.A.P."/>
            <person name="Tomita M."/>
            <person name="Numata K."/>
            <person name="Arakawa K."/>
        </authorList>
    </citation>
    <scope>NUCLEOTIDE SEQUENCE</scope>
</reference>
<dbReference type="InterPro" id="IPR036420">
    <property type="entry name" value="BRCT_dom_sf"/>
</dbReference>
<dbReference type="InterPro" id="IPR001357">
    <property type="entry name" value="BRCT_dom"/>
</dbReference>
<dbReference type="PROSITE" id="PS50172">
    <property type="entry name" value="BRCT"/>
    <property type="match status" value="1"/>
</dbReference>
<dbReference type="GO" id="GO:0016874">
    <property type="term" value="F:ligase activity"/>
    <property type="evidence" value="ECO:0007669"/>
    <property type="project" value="UniProtKB-KW"/>
</dbReference>
<dbReference type="Pfam" id="PF00533">
    <property type="entry name" value="BRCT"/>
    <property type="match status" value="1"/>
</dbReference>
<dbReference type="OrthoDB" id="19145at2759"/>
<dbReference type="AlphaFoldDB" id="A0A8X6GN89"/>